<evidence type="ECO:0000256" key="1">
    <source>
        <dbReference type="SAM" id="MobiDB-lite"/>
    </source>
</evidence>
<dbReference type="RefSeq" id="WP_209980501.1">
    <property type="nucleotide sequence ID" value="NZ_JAGINO010000004.1"/>
</dbReference>
<name>A0ABU0MH99_9PROT</name>
<dbReference type="EMBL" id="JAUSVU010000004">
    <property type="protein sequence ID" value="MDQ0532774.1"/>
    <property type="molecule type" value="Genomic_DNA"/>
</dbReference>
<organism evidence="2 3">
    <name type="scientific">Azospirillum picis</name>
    <dbReference type="NCBI Taxonomy" id="488438"/>
    <lineage>
        <taxon>Bacteria</taxon>
        <taxon>Pseudomonadati</taxon>
        <taxon>Pseudomonadota</taxon>
        <taxon>Alphaproteobacteria</taxon>
        <taxon>Rhodospirillales</taxon>
        <taxon>Azospirillaceae</taxon>
        <taxon>Azospirillum</taxon>
    </lineage>
</organism>
<sequence length="59" mass="6500">MTKNPFMSAWLSWANRATSLWTTAAMSAAKRNQTAAFKAMTTPPKPAASRSKRKGRTAR</sequence>
<comment type="caution">
    <text evidence="2">The sequence shown here is derived from an EMBL/GenBank/DDBJ whole genome shotgun (WGS) entry which is preliminary data.</text>
</comment>
<feature type="compositionally biased region" description="Basic residues" evidence="1">
    <location>
        <begin position="50"/>
        <end position="59"/>
    </location>
</feature>
<dbReference type="Proteomes" id="UP001244552">
    <property type="component" value="Unassembled WGS sequence"/>
</dbReference>
<keyword evidence="3" id="KW-1185">Reference proteome</keyword>
<protein>
    <submittedName>
        <fullName evidence="2">Uncharacterized protein</fullName>
    </submittedName>
</protein>
<gene>
    <name evidence="2" type="ORF">QO018_001621</name>
</gene>
<accession>A0ABU0MH99</accession>
<feature type="region of interest" description="Disordered" evidence="1">
    <location>
        <begin position="35"/>
        <end position="59"/>
    </location>
</feature>
<evidence type="ECO:0000313" key="2">
    <source>
        <dbReference type="EMBL" id="MDQ0532774.1"/>
    </source>
</evidence>
<reference evidence="2 3" key="1">
    <citation type="submission" date="2023-07" db="EMBL/GenBank/DDBJ databases">
        <title>Genomic Encyclopedia of Type Strains, Phase IV (KMG-IV): sequencing the most valuable type-strain genomes for metagenomic binning, comparative biology and taxonomic classification.</title>
        <authorList>
            <person name="Goeker M."/>
        </authorList>
    </citation>
    <scope>NUCLEOTIDE SEQUENCE [LARGE SCALE GENOMIC DNA]</scope>
    <source>
        <strain evidence="2 3">DSM 19922</strain>
    </source>
</reference>
<proteinExistence type="predicted"/>
<evidence type="ECO:0000313" key="3">
    <source>
        <dbReference type="Proteomes" id="UP001244552"/>
    </source>
</evidence>